<organism evidence="3 4">
    <name type="scientific">Effrenium voratum</name>
    <dbReference type="NCBI Taxonomy" id="2562239"/>
    <lineage>
        <taxon>Eukaryota</taxon>
        <taxon>Sar</taxon>
        <taxon>Alveolata</taxon>
        <taxon>Dinophyceae</taxon>
        <taxon>Suessiales</taxon>
        <taxon>Symbiodiniaceae</taxon>
        <taxon>Effrenium</taxon>
    </lineage>
</organism>
<evidence type="ECO:0000313" key="4">
    <source>
        <dbReference type="Proteomes" id="UP001178507"/>
    </source>
</evidence>
<name>A0AA36IVC4_9DINO</name>
<feature type="repeat" description="PPR" evidence="2">
    <location>
        <begin position="233"/>
        <end position="267"/>
    </location>
</feature>
<reference evidence="3" key="1">
    <citation type="submission" date="2023-08" db="EMBL/GenBank/DDBJ databases">
        <authorList>
            <person name="Chen Y."/>
            <person name="Shah S."/>
            <person name="Dougan E. K."/>
            <person name="Thang M."/>
            <person name="Chan C."/>
        </authorList>
    </citation>
    <scope>NUCLEOTIDE SEQUENCE</scope>
</reference>
<sequence>NWLGLFFFMKIKQNIKMQVSVLPGQQATYQCRTHKECTALLHRLSHSHAWQRALEVVGVFRQNVLEPNIINRNALLSSLQRGRQWARVCSLLFARSRTDVWSFSTAAGAFDSWRSPLWLLERIGHARHAPNVVLAGAILSSCEVPGAWSMALALFGQMSTAMGISPNTVALASAQTACEKSSQWAEAVHFLIQAQLGALLPNVVAGNVAVSACARISAWERALVLASAADHADLVTFNSAVDACHKAQRWEWALELVRTLVARRLTPDVALISEVRFRRPVYHCGRGVRQLIE</sequence>
<gene>
    <name evidence="3" type="ORF">EVOR1521_LOCUS19278</name>
</gene>
<accession>A0AA36IVC4</accession>
<dbReference type="PANTHER" id="PTHR47447:SF17">
    <property type="entry name" value="OS12G0638900 PROTEIN"/>
    <property type="match status" value="1"/>
</dbReference>
<keyword evidence="4" id="KW-1185">Reference proteome</keyword>
<evidence type="ECO:0000256" key="2">
    <source>
        <dbReference type="PROSITE-ProRule" id="PRU00708"/>
    </source>
</evidence>
<protein>
    <recommendedName>
        <fullName evidence="5">Pentatricopeptide repeat-containing protein, chloroplastic</fullName>
    </recommendedName>
</protein>
<proteinExistence type="predicted"/>
<comment type="caution">
    <text evidence="3">The sequence shown here is derived from an EMBL/GenBank/DDBJ whole genome shotgun (WGS) entry which is preliminary data.</text>
</comment>
<dbReference type="InterPro" id="IPR002885">
    <property type="entry name" value="PPR_rpt"/>
</dbReference>
<dbReference type="Proteomes" id="UP001178507">
    <property type="component" value="Unassembled WGS sequence"/>
</dbReference>
<dbReference type="EMBL" id="CAUJNA010002902">
    <property type="protein sequence ID" value="CAJ1394667.1"/>
    <property type="molecule type" value="Genomic_DNA"/>
</dbReference>
<feature type="non-terminal residue" evidence="3">
    <location>
        <position position="293"/>
    </location>
</feature>
<dbReference type="PANTHER" id="PTHR47447">
    <property type="entry name" value="OS03G0856100 PROTEIN"/>
    <property type="match status" value="1"/>
</dbReference>
<dbReference type="InterPro" id="IPR011990">
    <property type="entry name" value="TPR-like_helical_dom_sf"/>
</dbReference>
<dbReference type="AlphaFoldDB" id="A0AA36IVC4"/>
<evidence type="ECO:0008006" key="5">
    <source>
        <dbReference type="Google" id="ProtNLM"/>
    </source>
</evidence>
<keyword evidence="1" id="KW-0677">Repeat</keyword>
<evidence type="ECO:0000313" key="3">
    <source>
        <dbReference type="EMBL" id="CAJ1394667.1"/>
    </source>
</evidence>
<dbReference type="PROSITE" id="PS51375">
    <property type="entry name" value="PPR"/>
    <property type="match status" value="1"/>
</dbReference>
<dbReference type="Gene3D" id="1.25.40.10">
    <property type="entry name" value="Tetratricopeptide repeat domain"/>
    <property type="match status" value="2"/>
</dbReference>
<evidence type="ECO:0000256" key="1">
    <source>
        <dbReference type="ARBA" id="ARBA00022737"/>
    </source>
</evidence>